<evidence type="ECO:0000313" key="2">
    <source>
        <dbReference type="EMBL" id="GAA4930822.1"/>
    </source>
</evidence>
<feature type="transmembrane region" description="Helical" evidence="1">
    <location>
        <begin position="28"/>
        <end position="54"/>
    </location>
</feature>
<dbReference type="RefSeq" id="WP_345334219.1">
    <property type="nucleotide sequence ID" value="NZ_BAABJI010000004.1"/>
</dbReference>
<keyword evidence="1" id="KW-0472">Membrane</keyword>
<comment type="caution">
    <text evidence="2">The sequence shown here is derived from an EMBL/GenBank/DDBJ whole genome shotgun (WGS) entry which is preliminary data.</text>
</comment>
<reference evidence="3" key="1">
    <citation type="journal article" date="2019" name="Int. J. Syst. Evol. Microbiol.">
        <title>The Global Catalogue of Microorganisms (GCM) 10K type strain sequencing project: providing services to taxonomists for standard genome sequencing and annotation.</title>
        <authorList>
            <consortium name="The Broad Institute Genomics Platform"/>
            <consortium name="The Broad Institute Genome Sequencing Center for Infectious Disease"/>
            <person name="Wu L."/>
            <person name="Ma J."/>
        </authorList>
    </citation>
    <scope>NUCLEOTIDE SEQUENCE [LARGE SCALE GENOMIC DNA]</scope>
    <source>
        <strain evidence="3">JCM 18283</strain>
    </source>
</reference>
<gene>
    <name evidence="2" type="ORF">GCM10023313_39630</name>
</gene>
<protein>
    <recommendedName>
        <fullName evidence="4">PH (Pleckstrin Homology) domain-containing protein</fullName>
    </recommendedName>
</protein>
<dbReference type="Proteomes" id="UP001501436">
    <property type="component" value="Unassembled WGS sequence"/>
</dbReference>
<feature type="transmembrane region" description="Helical" evidence="1">
    <location>
        <begin position="61"/>
        <end position="86"/>
    </location>
</feature>
<evidence type="ECO:0000256" key="1">
    <source>
        <dbReference type="SAM" id="Phobius"/>
    </source>
</evidence>
<evidence type="ECO:0008006" key="4">
    <source>
        <dbReference type="Google" id="ProtNLM"/>
    </source>
</evidence>
<sequence>MEKPYPGKAEIVANHENLIISIPPKRNIFFIGFVSAFATLYFGMSLVFMIIALFENEVPKGIVAFMLLFWLVTATITFRFLTWYLFGREVIIIDTNVVEIKKKKLLFSKPKVYDLRECRDFRAVDNPNTFGTVNTPMMSLFKSGSIGAIAFDYGMQTVKIGAGIDEAEAKHIINKYKDRFNVVN</sequence>
<proteinExistence type="predicted"/>
<evidence type="ECO:0000313" key="3">
    <source>
        <dbReference type="Proteomes" id="UP001501436"/>
    </source>
</evidence>
<keyword evidence="1" id="KW-1133">Transmembrane helix</keyword>
<keyword evidence="3" id="KW-1185">Reference proteome</keyword>
<name>A0ABP9G6S9_9SPHI</name>
<dbReference type="EMBL" id="BAABJI010000004">
    <property type="protein sequence ID" value="GAA4930822.1"/>
    <property type="molecule type" value="Genomic_DNA"/>
</dbReference>
<keyword evidence="1" id="KW-0812">Transmembrane</keyword>
<accession>A0ABP9G6S9</accession>
<organism evidence="2 3">
    <name type="scientific">Mucilaginibacter defluvii</name>
    <dbReference type="NCBI Taxonomy" id="1196019"/>
    <lineage>
        <taxon>Bacteria</taxon>
        <taxon>Pseudomonadati</taxon>
        <taxon>Bacteroidota</taxon>
        <taxon>Sphingobacteriia</taxon>
        <taxon>Sphingobacteriales</taxon>
        <taxon>Sphingobacteriaceae</taxon>
        <taxon>Mucilaginibacter</taxon>
    </lineage>
</organism>